<keyword evidence="1" id="KW-0732">Signal</keyword>
<reference evidence="2 3" key="1">
    <citation type="submission" date="2019-11" db="EMBL/GenBank/DDBJ databases">
        <authorList>
            <person name="Holert J."/>
        </authorList>
    </citation>
    <scope>NUCLEOTIDE SEQUENCE [LARGE SCALE GENOMIC DNA]</scope>
    <source>
        <strain evidence="2">BC5_2</strain>
    </source>
</reference>
<protein>
    <recommendedName>
        <fullName evidence="4">Cell surface protein</fullName>
    </recommendedName>
</protein>
<gene>
    <name evidence="2" type="ORF">DPBNPPHM_01347</name>
</gene>
<evidence type="ECO:0000313" key="3">
    <source>
        <dbReference type="Proteomes" id="UP000434580"/>
    </source>
</evidence>
<feature type="signal peptide" evidence="1">
    <location>
        <begin position="1"/>
        <end position="23"/>
    </location>
</feature>
<dbReference type="EMBL" id="CACSII010000016">
    <property type="protein sequence ID" value="CAA0110083.1"/>
    <property type="molecule type" value="Genomic_DNA"/>
</dbReference>
<organism evidence="2 3">
    <name type="scientific">BD1-7 clade bacterium</name>
    <dbReference type="NCBI Taxonomy" id="2029982"/>
    <lineage>
        <taxon>Bacteria</taxon>
        <taxon>Pseudomonadati</taxon>
        <taxon>Pseudomonadota</taxon>
        <taxon>Gammaproteobacteria</taxon>
        <taxon>Cellvibrionales</taxon>
        <taxon>Spongiibacteraceae</taxon>
        <taxon>BD1-7 clade</taxon>
    </lineage>
</organism>
<evidence type="ECO:0000256" key="1">
    <source>
        <dbReference type="SAM" id="SignalP"/>
    </source>
</evidence>
<evidence type="ECO:0000313" key="2">
    <source>
        <dbReference type="EMBL" id="CAA0110083.1"/>
    </source>
</evidence>
<dbReference type="AlphaFoldDB" id="A0A5S9PY88"/>
<dbReference type="InterPro" id="IPR008557">
    <property type="entry name" value="PhoX"/>
</dbReference>
<dbReference type="Proteomes" id="UP000434580">
    <property type="component" value="Unassembled WGS sequence"/>
</dbReference>
<dbReference type="Pfam" id="PF05787">
    <property type="entry name" value="PhoX"/>
    <property type="match status" value="1"/>
</dbReference>
<feature type="chain" id="PRO_5030138072" description="Cell surface protein" evidence="1">
    <location>
        <begin position="24"/>
        <end position="590"/>
    </location>
</feature>
<sequence>MFSKKVLSLAVVSAISATMIACSDDDNDNKADEQSKSESTLIRIATVSNGAEVTGIELNDAGELFFNAQHPGKKDEYEDGLEPATVGYAKGMDINVVTESMPVPGEADRAKSQVAAGEYVTLAKAGDLIDGGNQVLGGIYDVNGNLLYVSNDADFNAFVSIDETNAYLYTGWEGAGIKGASSVSRLTLKKENGEWAADLSASEMLDMSSIGGSWILCFSHETNWETTLTGEEYYYLNTGLWNMPGHHDENHLPYFISGSTNKSYHIPGTMGDYLRAFPNPYEYGYQIEISDREKATPTFTKHYAMGRFSHENGVVMDDNKTVYQSDDDSGKYTSAQYNTNSGGVFFKFVADKENDLSAGTLYAAKLTQSGGPAIADASFAVDWIELGHSNNATVKSWAAEYADIDDSDYVEGENSYISDAQIMKWAESKTQRDIDGDNKIAINPFGDDRPAFLESRKAAAALGATYEWNKLEGVTADSKNLYIAVSDIGYTMSNTWGDTKWSSGEKIPAGESGDITLEDEHCGAVYRAEIGDDFDITEIAPEVIGQSVEGGCDADKIANPDNILSVADDKVLIGEDSGDHGVDMLWLYQK</sequence>
<dbReference type="PANTHER" id="PTHR35399:SF2">
    <property type="entry name" value="DUF839 DOMAIN-CONTAINING PROTEIN"/>
    <property type="match status" value="1"/>
</dbReference>
<name>A0A5S9PY88_9GAMM</name>
<dbReference type="PANTHER" id="PTHR35399">
    <property type="entry name" value="SLR8030 PROTEIN"/>
    <property type="match status" value="1"/>
</dbReference>
<proteinExistence type="predicted"/>
<accession>A0A5S9PY88</accession>
<dbReference type="OrthoDB" id="9801383at2"/>
<evidence type="ECO:0008006" key="4">
    <source>
        <dbReference type="Google" id="ProtNLM"/>
    </source>
</evidence>
<dbReference type="PROSITE" id="PS51257">
    <property type="entry name" value="PROKAR_LIPOPROTEIN"/>
    <property type="match status" value="1"/>
</dbReference>